<reference evidence="3 4" key="2">
    <citation type="journal article" date="2018" name="Elife">
        <title>Firefly genomes illuminate parallel origins of bioluminescence in beetles.</title>
        <authorList>
            <person name="Fallon T.R."/>
            <person name="Lower S.E."/>
            <person name="Chang C.H."/>
            <person name="Bessho-Uehara M."/>
            <person name="Martin G.J."/>
            <person name="Bewick A.J."/>
            <person name="Behringer M."/>
            <person name="Debat H.J."/>
            <person name="Wong I."/>
            <person name="Day J.C."/>
            <person name="Suvorov A."/>
            <person name="Silva C.J."/>
            <person name="Stanger-Hall K.F."/>
            <person name="Hall D.W."/>
            <person name="Schmitz R.J."/>
            <person name="Nelson D.R."/>
            <person name="Lewis S.M."/>
            <person name="Shigenobu S."/>
            <person name="Bybee S.M."/>
            <person name="Larracuente A.M."/>
            <person name="Oba Y."/>
            <person name="Weng J.K."/>
        </authorList>
    </citation>
    <scope>NUCLEOTIDE SEQUENCE [LARGE SCALE GENOMIC DNA]</scope>
    <source>
        <strain evidence="3">1611_PpyrPB1</strain>
        <tissue evidence="3">Whole body</tissue>
    </source>
</reference>
<evidence type="ECO:0000313" key="3">
    <source>
        <dbReference type="EMBL" id="KAB0799076.1"/>
    </source>
</evidence>
<feature type="compositionally biased region" description="Basic residues" evidence="1">
    <location>
        <begin position="82"/>
        <end position="108"/>
    </location>
</feature>
<accession>A0A1Y1M9I1</accession>
<evidence type="ECO:0000313" key="4">
    <source>
        <dbReference type="Proteomes" id="UP000327044"/>
    </source>
</evidence>
<dbReference type="AlphaFoldDB" id="A0A1Y1M9I1"/>
<feature type="compositionally biased region" description="Basic and acidic residues" evidence="1">
    <location>
        <begin position="137"/>
        <end position="149"/>
    </location>
</feature>
<dbReference type="EMBL" id="GEZM01037038">
    <property type="protein sequence ID" value="JAV82231.1"/>
    <property type="molecule type" value="Transcribed_RNA"/>
</dbReference>
<evidence type="ECO:0000313" key="2">
    <source>
        <dbReference type="EMBL" id="JAV82231.1"/>
    </source>
</evidence>
<reference evidence="3" key="3">
    <citation type="submission" date="2019-08" db="EMBL/GenBank/DDBJ databases">
        <authorList>
            <consortium name="Photinus pyralis genome working group"/>
            <person name="Fallon T.R."/>
            <person name="Sander Lower S.E."/>
            <person name="Weng J.-K."/>
        </authorList>
    </citation>
    <scope>NUCLEOTIDE SEQUENCE</scope>
    <source>
        <strain evidence="3">1611_PpyrPB1</strain>
        <tissue evidence="3">Whole body</tissue>
    </source>
</reference>
<protein>
    <submittedName>
        <fullName evidence="2">Uncharacterized protein</fullName>
    </submittedName>
</protein>
<keyword evidence="4" id="KW-1185">Reference proteome</keyword>
<dbReference type="Proteomes" id="UP000327044">
    <property type="component" value="Unassembled WGS sequence"/>
</dbReference>
<name>A0A1Y1M9I1_PHOPY</name>
<feature type="compositionally biased region" description="Basic and acidic residues" evidence="1">
    <location>
        <begin position="156"/>
        <end position="185"/>
    </location>
</feature>
<reference evidence="2" key="1">
    <citation type="journal article" date="2016" name="Sci. Rep.">
        <title>Molecular characterization of firefly nuptial gifts: a multi-omics approach sheds light on postcopulatory sexual selection.</title>
        <authorList>
            <person name="Al-Wathiqui N."/>
            <person name="Fallon T.R."/>
            <person name="South A."/>
            <person name="Weng J.K."/>
            <person name="Lewis S.M."/>
        </authorList>
    </citation>
    <scope>NUCLEOTIDE SEQUENCE</scope>
</reference>
<sequence>MTMTTEEGIINLVQSDSDDESAVKKTNSSPPNEKNKSTPKKSDFVEDEDVPSDFFDDFLNNDFMDGLDVVDIWDDECEKKEGRTKKSRSKSRSRSRRRDSRSRRRRSRSGSIFRSRRYREEYRRRGRSRERRSRDKRSRERYTGKGEKDSDCDESNVDHRRDPAKTKRDIQKDKDTCAKKEEEKSISEKLKVVETGLVPPG</sequence>
<organism evidence="2">
    <name type="scientific">Photinus pyralis</name>
    <name type="common">Common eastern firefly</name>
    <name type="synonym">Lampyris pyralis</name>
    <dbReference type="NCBI Taxonomy" id="7054"/>
    <lineage>
        <taxon>Eukaryota</taxon>
        <taxon>Metazoa</taxon>
        <taxon>Ecdysozoa</taxon>
        <taxon>Arthropoda</taxon>
        <taxon>Hexapoda</taxon>
        <taxon>Insecta</taxon>
        <taxon>Pterygota</taxon>
        <taxon>Neoptera</taxon>
        <taxon>Endopterygota</taxon>
        <taxon>Coleoptera</taxon>
        <taxon>Polyphaga</taxon>
        <taxon>Elateriformia</taxon>
        <taxon>Elateroidea</taxon>
        <taxon>Lampyridae</taxon>
        <taxon>Lampyrinae</taxon>
        <taxon>Photinus</taxon>
    </lineage>
</organism>
<evidence type="ECO:0000256" key="1">
    <source>
        <dbReference type="SAM" id="MobiDB-lite"/>
    </source>
</evidence>
<gene>
    <name evidence="3" type="ORF">PPYR_06956</name>
</gene>
<proteinExistence type="predicted"/>
<dbReference type="EMBL" id="VVIM01000005">
    <property type="protein sequence ID" value="KAB0799076.1"/>
    <property type="molecule type" value="Genomic_DNA"/>
</dbReference>
<feature type="region of interest" description="Disordered" evidence="1">
    <location>
        <begin position="1"/>
        <end position="48"/>
    </location>
</feature>
<feature type="compositionally biased region" description="Basic residues" evidence="1">
    <location>
        <begin position="124"/>
        <end position="136"/>
    </location>
</feature>
<dbReference type="InParanoid" id="A0A1Y1M9I1"/>
<feature type="compositionally biased region" description="Basic and acidic residues" evidence="1">
    <location>
        <begin position="33"/>
        <end position="44"/>
    </location>
</feature>
<feature type="region of interest" description="Disordered" evidence="1">
    <location>
        <begin position="78"/>
        <end position="185"/>
    </location>
</feature>